<proteinExistence type="predicted"/>
<keyword evidence="2" id="KW-1185">Reference proteome</keyword>
<gene>
    <name evidence="1" type="ORF">EPI10_000716</name>
</gene>
<comment type="caution">
    <text evidence="1">The sequence shown here is derived from an EMBL/GenBank/DDBJ whole genome shotgun (WGS) entry which is preliminary data.</text>
</comment>
<name>A0A5B6V8Q6_9ROSI</name>
<evidence type="ECO:0000313" key="1">
    <source>
        <dbReference type="EMBL" id="KAA3465562.1"/>
    </source>
</evidence>
<dbReference type="EMBL" id="SMMG02000007">
    <property type="protein sequence ID" value="KAA3465562.1"/>
    <property type="molecule type" value="Genomic_DNA"/>
</dbReference>
<dbReference type="AlphaFoldDB" id="A0A5B6V8Q6"/>
<organism evidence="1 2">
    <name type="scientific">Gossypium australe</name>
    <dbReference type="NCBI Taxonomy" id="47621"/>
    <lineage>
        <taxon>Eukaryota</taxon>
        <taxon>Viridiplantae</taxon>
        <taxon>Streptophyta</taxon>
        <taxon>Embryophyta</taxon>
        <taxon>Tracheophyta</taxon>
        <taxon>Spermatophyta</taxon>
        <taxon>Magnoliopsida</taxon>
        <taxon>eudicotyledons</taxon>
        <taxon>Gunneridae</taxon>
        <taxon>Pentapetalae</taxon>
        <taxon>rosids</taxon>
        <taxon>malvids</taxon>
        <taxon>Malvales</taxon>
        <taxon>Malvaceae</taxon>
        <taxon>Malvoideae</taxon>
        <taxon>Gossypium</taxon>
    </lineage>
</organism>
<protein>
    <submittedName>
        <fullName evidence="1">Uncharacterized protein</fullName>
    </submittedName>
</protein>
<accession>A0A5B6V8Q6</accession>
<reference evidence="2" key="1">
    <citation type="journal article" date="2019" name="Plant Biotechnol. J.">
        <title>Genome sequencing of the Australian wild diploid species Gossypium australe highlights disease resistance and delayed gland morphogenesis.</title>
        <authorList>
            <person name="Cai Y."/>
            <person name="Cai X."/>
            <person name="Wang Q."/>
            <person name="Wang P."/>
            <person name="Zhang Y."/>
            <person name="Cai C."/>
            <person name="Xu Y."/>
            <person name="Wang K."/>
            <person name="Zhou Z."/>
            <person name="Wang C."/>
            <person name="Geng S."/>
            <person name="Li B."/>
            <person name="Dong Q."/>
            <person name="Hou Y."/>
            <person name="Wang H."/>
            <person name="Ai P."/>
            <person name="Liu Z."/>
            <person name="Yi F."/>
            <person name="Sun M."/>
            <person name="An G."/>
            <person name="Cheng J."/>
            <person name="Zhang Y."/>
            <person name="Shi Q."/>
            <person name="Xie Y."/>
            <person name="Shi X."/>
            <person name="Chang Y."/>
            <person name="Huang F."/>
            <person name="Chen Y."/>
            <person name="Hong S."/>
            <person name="Mi L."/>
            <person name="Sun Q."/>
            <person name="Zhang L."/>
            <person name="Zhou B."/>
            <person name="Peng R."/>
            <person name="Zhang X."/>
            <person name="Liu F."/>
        </authorList>
    </citation>
    <scope>NUCLEOTIDE SEQUENCE [LARGE SCALE GENOMIC DNA]</scope>
    <source>
        <strain evidence="2">cv. PA1801</strain>
    </source>
</reference>
<sequence>MAQESMWPSGNASLRCVFRTTLAVERLFGPRWVKRGHVGPIGPWAQSNKLYDCVVNIGLDYVNLISVARFGLNGPHERVGPLGLRMGLRPIRIIIST</sequence>
<dbReference type="Proteomes" id="UP000325315">
    <property type="component" value="Unassembled WGS sequence"/>
</dbReference>
<evidence type="ECO:0000313" key="2">
    <source>
        <dbReference type="Proteomes" id="UP000325315"/>
    </source>
</evidence>